<dbReference type="Gene3D" id="3.50.50.60">
    <property type="entry name" value="FAD/NAD(P)-binding domain"/>
    <property type="match status" value="1"/>
</dbReference>
<name>A0A1I4UGX8_PSUAM</name>
<dbReference type="PANTHER" id="PTHR13847">
    <property type="entry name" value="SARCOSINE DEHYDROGENASE-RELATED"/>
    <property type="match status" value="1"/>
</dbReference>
<evidence type="ECO:0000256" key="1">
    <source>
        <dbReference type="ARBA" id="ARBA00001974"/>
    </source>
</evidence>
<proteinExistence type="inferred from homology"/>
<dbReference type="Proteomes" id="UP000199614">
    <property type="component" value="Unassembled WGS sequence"/>
</dbReference>
<evidence type="ECO:0000256" key="4">
    <source>
        <dbReference type="ARBA" id="ARBA00023002"/>
    </source>
</evidence>
<dbReference type="RefSeq" id="WP_093338699.1">
    <property type="nucleotide sequence ID" value="NZ_FOUY01000004.1"/>
</dbReference>
<dbReference type="OrthoDB" id="9806257at2"/>
<dbReference type="SUPFAM" id="SSF54373">
    <property type="entry name" value="FAD-linked reductases, C-terminal domain"/>
    <property type="match status" value="1"/>
</dbReference>
<evidence type="ECO:0000256" key="3">
    <source>
        <dbReference type="ARBA" id="ARBA00022630"/>
    </source>
</evidence>
<dbReference type="GO" id="GO:0016491">
    <property type="term" value="F:oxidoreductase activity"/>
    <property type="evidence" value="ECO:0007669"/>
    <property type="project" value="UniProtKB-KW"/>
</dbReference>
<dbReference type="AlphaFoldDB" id="A0A1I4UGX8"/>
<keyword evidence="4" id="KW-0560">Oxidoreductase</keyword>
<dbReference type="Gene3D" id="3.30.9.10">
    <property type="entry name" value="D-Amino Acid Oxidase, subunit A, domain 2"/>
    <property type="match status" value="1"/>
</dbReference>
<dbReference type="PANTHER" id="PTHR13847:SF286">
    <property type="entry name" value="D-AMINO ACID DEHYDROGENASE"/>
    <property type="match status" value="1"/>
</dbReference>
<keyword evidence="3" id="KW-0285">Flavoprotein</keyword>
<evidence type="ECO:0000313" key="7">
    <source>
        <dbReference type="Proteomes" id="UP000199614"/>
    </source>
</evidence>
<dbReference type="EMBL" id="FOUY01000004">
    <property type="protein sequence ID" value="SFM88257.1"/>
    <property type="molecule type" value="Genomic_DNA"/>
</dbReference>
<dbReference type="InterPro" id="IPR006076">
    <property type="entry name" value="FAD-dep_OxRdtase"/>
</dbReference>
<dbReference type="InterPro" id="IPR036188">
    <property type="entry name" value="FAD/NAD-bd_sf"/>
</dbReference>
<dbReference type="GO" id="GO:0005737">
    <property type="term" value="C:cytoplasm"/>
    <property type="evidence" value="ECO:0007669"/>
    <property type="project" value="TreeGrafter"/>
</dbReference>
<sequence>MRVVVVGSGIAGASAAYHLAWRGAEVVLVDADRAGAATAAGAGIVSPWDLRDERLYPFAAAAASYYPRLVSELGDRTALDTSYARVGALVAAADERELESVHRRVAARAHEHPAAGTVQLLDAAQTRELFPPLAPELASVHITGGARVDGRRLRASLLDAARAGGAAEHAGRAELDETGVRIDGEPVPADAVVVAAGAWSDDLVAPLGVRLGIAPQRGQITHLDLPGESSPPTGHWPVLSPLTGHYMLAFPGSRVVIGATREDGSGFDHRITAAGQLEVLRHGLTVAPGLADATLAETRVGLRPVSRDDRPVIGPLPGHPHVVVTGGFGPKGLTLAPYAGSLVADLVLGGTPTIDLAPFRPERFGESTPR</sequence>
<evidence type="ECO:0000256" key="2">
    <source>
        <dbReference type="ARBA" id="ARBA00009410"/>
    </source>
</evidence>
<evidence type="ECO:0000313" key="6">
    <source>
        <dbReference type="EMBL" id="SFM88257.1"/>
    </source>
</evidence>
<keyword evidence="7" id="KW-1185">Reference proteome</keyword>
<reference evidence="6 7" key="1">
    <citation type="submission" date="2016-10" db="EMBL/GenBank/DDBJ databases">
        <authorList>
            <person name="de Groot N.N."/>
        </authorList>
    </citation>
    <scope>NUCLEOTIDE SEQUENCE [LARGE SCALE GENOMIC DNA]</scope>
    <source>
        <strain evidence="6 7">CGMCC 4.1877</strain>
    </source>
</reference>
<accession>A0A1I4UGX8</accession>
<comment type="similarity">
    <text evidence="2">Belongs to the DadA oxidoreductase family.</text>
</comment>
<comment type="cofactor">
    <cofactor evidence="1">
        <name>FAD</name>
        <dbReference type="ChEBI" id="CHEBI:57692"/>
    </cofactor>
</comment>
<dbReference type="Pfam" id="PF01266">
    <property type="entry name" value="DAO"/>
    <property type="match status" value="1"/>
</dbReference>
<dbReference type="SUPFAM" id="SSF51905">
    <property type="entry name" value="FAD/NAD(P)-binding domain"/>
    <property type="match status" value="1"/>
</dbReference>
<feature type="domain" description="FAD dependent oxidoreductase" evidence="5">
    <location>
        <begin position="2"/>
        <end position="346"/>
    </location>
</feature>
<protein>
    <submittedName>
        <fullName evidence="6">D-amino-acid dehydrogenase</fullName>
    </submittedName>
</protein>
<dbReference type="STRING" id="260086.SAMN05216207_100493"/>
<organism evidence="6 7">
    <name type="scientific">Pseudonocardia ammonioxydans</name>
    <dbReference type="NCBI Taxonomy" id="260086"/>
    <lineage>
        <taxon>Bacteria</taxon>
        <taxon>Bacillati</taxon>
        <taxon>Actinomycetota</taxon>
        <taxon>Actinomycetes</taxon>
        <taxon>Pseudonocardiales</taxon>
        <taxon>Pseudonocardiaceae</taxon>
        <taxon>Pseudonocardia</taxon>
    </lineage>
</organism>
<gene>
    <name evidence="6" type="ORF">SAMN05216207_100493</name>
</gene>
<evidence type="ECO:0000259" key="5">
    <source>
        <dbReference type="Pfam" id="PF01266"/>
    </source>
</evidence>